<dbReference type="GO" id="GO:0005524">
    <property type="term" value="F:ATP binding"/>
    <property type="evidence" value="ECO:0007669"/>
    <property type="project" value="UniProtKB-KW"/>
</dbReference>
<evidence type="ECO:0000256" key="3">
    <source>
        <dbReference type="ARBA" id="ARBA00022840"/>
    </source>
</evidence>
<dbReference type="InterPro" id="IPR017911">
    <property type="entry name" value="MacB-like_ATP-bd"/>
</dbReference>
<dbReference type="EMBL" id="JBFRHK010000001">
    <property type="protein sequence ID" value="MEX3743795.1"/>
    <property type="molecule type" value="Genomic_DNA"/>
</dbReference>
<dbReference type="SUPFAM" id="SSF52540">
    <property type="entry name" value="P-loop containing nucleoside triphosphate hydrolases"/>
    <property type="match status" value="1"/>
</dbReference>
<keyword evidence="2" id="KW-0547">Nucleotide-binding</keyword>
<protein>
    <submittedName>
        <fullName evidence="5">ABC transporter ATP-binding protein</fullName>
    </submittedName>
</protein>
<dbReference type="Proteomes" id="UP001558534">
    <property type="component" value="Unassembled WGS sequence"/>
</dbReference>
<organism evidence="5 6">
    <name type="scientific">Lysinibacillus xylanilyticus</name>
    <dbReference type="NCBI Taxonomy" id="582475"/>
    <lineage>
        <taxon>Bacteria</taxon>
        <taxon>Bacillati</taxon>
        <taxon>Bacillota</taxon>
        <taxon>Bacilli</taxon>
        <taxon>Bacillales</taxon>
        <taxon>Bacillaceae</taxon>
        <taxon>Lysinibacillus</taxon>
    </lineage>
</organism>
<evidence type="ECO:0000256" key="1">
    <source>
        <dbReference type="ARBA" id="ARBA00022448"/>
    </source>
</evidence>
<dbReference type="RefSeq" id="WP_368634828.1">
    <property type="nucleotide sequence ID" value="NZ_JBFRHK010000001.1"/>
</dbReference>
<proteinExistence type="predicted"/>
<accession>A0ABV3VSL5</accession>
<dbReference type="CDD" id="cd03255">
    <property type="entry name" value="ABC_MJ0796_LolCDE_FtsE"/>
    <property type="match status" value="1"/>
</dbReference>
<reference evidence="5 6" key="1">
    <citation type="submission" date="2024-07" db="EMBL/GenBank/DDBJ databases">
        <title>Characterization of a bacterium isolated from hydrolysated instant sea cucumber by whole-genome sequencing and metabolomics.</title>
        <authorList>
            <person name="Luo X."/>
            <person name="Zhang Z."/>
            <person name="Zheng Z."/>
            <person name="Zhang W."/>
            <person name="Ming T."/>
            <person name="Jiao L."/>
            <person name="Su X."/>
            <person name="Kong F."/>
            <person name="Xu J."/>
        </authorList>
    </citation>
    <scope>NUCLEOTIDE SEQUENCE [LARGE SCALE GENOMIC DNA]</scope>
    <source>
        <strain evidence="5 6">XL-2024</strain>
    </source>
</reference>
<keyword evidence="6" id="KW-1185">Reference proteome</keyword>
<name>A0ABV3VSL5_9BACI</name>
<evidence type="ECO:0000313" key="5">
    <source>
        <dbReference type="EMBL" id="MEX3743795.1"/>
    </source>
</evidence>
<keyword evidence="3 5" id="KW-0067">ATP-binding</keyword>
<evidence type="ECO:0000256" key="2">
    <source>
        <dbReference type="ARBA" id="ARBA00022741"/>
    </source>
</evidence>
<gene>
    <name evidence="5" type="ORF">AB1300_01465</name>
</gene>
<dbReference type="InterPro" id="IPR003593">
    <property type="entry name" value="AAA+_ATPase"/>
</dbReference>
<dbReference type="InterPro" id="IPR015854">
    <property type="entry name" value="ABC_transpr_LolD-like"/>
</dbReference>
<sequence>MISVNRLFKSFEQGNQKIEVLKGIDLSIKEGEFIAIMGPSGSGKSTLLQLLGGLDTPSSGQVKIQGRDFSGLTEKQRTIVRRKNIGFIFQNYQLLPTLTVEENIGFPLHADGRKDKNIKEKLRNIIKEVGLEGFEKTPPNLLSGGQQQRVSIARALIHEPKILLADEPTGNLDRKRAKEILDLLAKFNKQRKQSIIMITHDIFAAGYADKIILFKDGLIETKVTREDHGYAEYLASFLA</sequence>
<evidence type="ECO:0000259" key="4">
    <source>
        <dbReference type="PROSITE" id="PS50893"/>
    </source>
</evidence>
<dbReference type="PROSITE" id="PS00211">
    <property type="entry name" value="ABC_TRANSPORTER_1"/>
    <property type="match status" value="1"/>
</dbReference>
<dbReference type="PROSITE" id="PS50893">
    <property type="entry name" value="ABC_TRANSPORTER_2"/>
    <property type="match status" value="1"/>
</dbReference>
<dbReference type="PANTHER" id="PTHR24220">
    <property type="entry name" value="IMPORT ATP-BINDING PROTEIN"/>
    <property type="match status" value="1"/>
</dbReference>
<keyword evidence="1" id="KW-0813">Transport</keyword>
<dbReference type="Gene3D" id="3.40.50.300">
    <property type="entry name" value="P-loop containing nucleotide triphosphate hydrolases"/>
    <property type="match status" value="1"/>
</dbReference>
<feature type="domain" description="ABC transporter" evidence="4">
    <location>
        <begin position="2"/>
        <end position="238"/>
    </location>
</feature>
<dbReference type="SMART" id="SM00382">
    <property type="entry name" value="AAA"/>
    <property type="match status" value="1"/>
</dbReference>
<dbReference type="InterPro" id="IPR003439">
    <property type="entry name" value="ABC_transporter-like_ATP-bd"/>
</dbReference>
<dbReference type="InterPro" id="IPR017871">
    <property type="entry name" value="ABC_transporter-like_CS"/>
</dbReference>
<dbReference type="Pfam" id="PF00005">
    <property type="entry name" value="ABC_tran"/>
    <property type="match status" value="1"/>
</dbReference>
<dbReference type="InterPro" id="IPR027417">
    <property type="entry name" value="P-loop_NTPase"/>
</dbReference>
<comment type="caution">
    <text evidence="5">The sequence shown here is derived from an EMBL/GenBank/DDBJ whole genome shotgun (WGS) entry which is preliminary data.</text>
</comment>
<evidence type="ECO:0000313" key="6">
    <source>
        <dbReference type="Proteomes" id="UP001558534"/>
    </source>
</evidence>